<evidence type="ECO:0000313" key="2">
    <source>
        <dbReference type="RefSeq" id="XP_011311040.1"/>
    </source>
</evidence>
<dbReference type="GeneID" id="105271281"/>
<accession>A0A9R1TKX9</accession>
<dbReference type="Proteomes" id="UP000694866">
    <property type="component" value="Unplaced"/>
</dbReference>
<organism evidence="1 2">
    <name type="scientific">Fopius arisanus</name>
    <dbReference type="NCBI Taxonomy" id="64838"/>
    <lineage>
        <taxon>Eukaryota</taxon>
        <taxon>Metazoa</taxon>
        <taxon>Ecdysozoa</taxon>
        <taxon>Arthropoda</taxon>
        <taxon>Hexapoda</taxon>
        <taxon>Insecta</taxon>
        <taxon>Pterygota</taxon>
        <taxon>Neoptera</taxon>
        <taxon>Endopterygota</taxon>
        <taxon>Hymenoptera</taxon>
        <taxon>Apocrita</taxon>
        <taxon>Ichneumonoidea</taxon>
        <taxon>Braconidae</taxon>
        <taxon>Opiinae</taxon>
        <taxon>Fopius</taxon>
    </lineage>
</organism>
<sequence length="224" mass="26005">MEEPPKRSVLDVINTLEANNICRLIYFAGIESRQQVLTFFNEYSTNSFFDRVTGLLLVYPTSVVHLVEADEETIYTTCLDFIINRENGLAVCRCLPVHTTTTGRLFPRWFMREINPTNDCAVTEFTDVTEMKIFYFRLVDRLYKFYFELRSNTKNIEELKDKLDALSRENPGASIPSENLIKSLLKSTRGFELSDITENYWTGMREKEDIIWPIPDIGEPSISP</sequence>
<dbReference type="InterPro" id="IPR055308">
    <property type="entry name" value="TEX47-like"/>
</dbReference>
<dbReference type="PANTHER" id="PTHR34035:SF1">
    <property type="entry name" value="TESTIS-EXPRESSED PROTEIN 47"/>
    <property type="match status" value="1"/>
</dbReference>
<dbReference type="OrthoDB" id="291007at2759"/>
<protein>
    <submittedName>
        <fullName evidence="2">Uncharacterized protein C7orf62-like</fullName>
    </submittedName>
</protein>
<name>A0A9R1TKX9_9HYME</name>
<reference evidence="2" key="1">
    <citation type="submission" date="2025-08" db="UniProtKB">
        <authorList>
            <consortium name="RefSeq"/>
        </authorList>
    </citation>
    <scope>IDENTIFICATION</scope>
    <source>
        <strain evidence="2">USDA-PBARC FA_bdor</strain>
        <tissue evidence="2">Whole organism</tissue>
    </source>
</reference>
<evidence type="ECO:0000313" key="1">
    <source>
        <dbReference type="Proteomes" id="UP000694866"/>
    </source>
</evidence>
<dbReference type="RefSeq" id="XP_011311040.1">
    <property type="nucleotide sequence ID" value="XM_011312738.1"/>
</dbReference>
<dbReference type="KEGG" id="fas:105271281"/>
<dbReference type="Pfam" id="PF24787">
    <property type="entry name" value="TEX47"/>
    <property type="match status" value="1"/>
</dbReference>
<dbReference type="AlphaFoldDB" id="A0A9R1TKX9"/>
<proteinExistence type="predicted"/>
<dbReference type="PANTHER" id="PTHR34035">
    <property type="entry name" value="TESTIS-EXPRESSED PROTEIN 47"/>
    <property type="match status" value="1"/>
</dbReference>
<keyword evidence="1" id="KW-1185">Reference proteome</keyword>
<gene>
    <name evidence="2" type="primary">LOC105271281</name>
</gene>